<dbReference type="Pfam" id="PF16174">
    <property type="entry name" value="IHABP4_N"/>
    <property type="match status" value="1"/>
</dbReference>
<name>A0A8S3VMA5_MYTED</name>
<evidence type="ECO:0000313" key="6">
    <source>
        <dbReference type="Proteomes" id="UP000683360"/>
    </source>
</evidence>
<comment type="similarity">
    <text evidence="2">Belongs to the SERBP1-HABP4 family.</text>
</comment>
<comment type="caution">
    <text evidence="5">The sequence shown here is derived from an EMBL/GenBank/DDBJ whole genome shotgun (WGS) entry which is preliminary data.</text>
</comment>
<feature type="compositionally biased region" description="Basic and acidic residues" evidence="3">
    <location>
        <begin position="206"/>
        <end position="216"/>
    </location>
</feature>
<dbReference type="GO" id="GO:0006417">
    <property type="term" value="P:regulation of translation"/>
    <property type="evidence" value="ECO:0007669"/>
    <property type="project" value="UniProtKB-KW"/>
</dbReference>
<evidence type="ECO:0000256" key="2">
    <source>
        <dbReference type="ARBA" id="ARBA00035118"/>
    </source>
</evidence>
<dbReference type="AlphaFoldDB" id="A0A8S3VMA5"/>
<feature type="compositionally biased region" description="Basic residues" evidence="3">
    <location>
        <begin position="145"/>
        <end position="155"/>
    </location>
</feature>
<dbReference type="InterPro" id="IPR039764">
    <property type="entry name" value="HABP4/SERBP1-like"/>
</dbReference>
<feature type="compositionally biased region" description="Basic and acidic residues" evidence="3">
    <location>
        <begin position="166"/>
        <end position="176"/>
    </location>
</feature>
<dbReference type="PANTHER" id="PTHR12299">
    <property type="entry name" value="HYALURONIC ACID-BINDING PROTEIN 4"/>
    <property type="match status" value="1"/>
</dbReference>
<dbReference type="PANTHER" id="PTHR12299:SF17">
    <property type="entry name" value="AT19571P-RELATED"/>
    <property type="match status" value="1"/>
</dbReference>
<dbReference type="GO" id="GO:0005634">
    <property type="term" value="C:nucleus"/>
    <property type="evidence" value="ECO:0007669"/>
    <property type="project" value="TreeGrafter"/>
</dbReference>
<feature type="compositionally biased region" description="Basic and acidic residues" evidence="3">
    <location>
        <begin position="33"/>
        <end position="48"/>
    </location>
</feature>
<feature type="compositionally biased region" description="Basic and acidic residues" evidence="3">
    <location>
        <begin position="322"/>
        <end position="337"/>
    </location>
</feature>
<proteinExistence type="inferred from homology"/>
<keyword evidence="1" id="KW-0810">Translation regulation</keyword>
<feature type="compositionally biased region" description="Basic residues" evidence="3">
    <location>
        <begin position="302"/>
        <end position="314"/>
    </location>
</feature>
<protein>
    <submittedName>
        <fullName evidence="5">SERBP1</fullName>
    </submittedName>
</protein>
<organism evidence="5 6">
    <name type="scientific">Mytilus edulis</name>
    <name type="common">Blue mussel</name>
    <dbReference type="NCBI Taxonomy" id="6550"/>
    <lineage>
        <taxon>Eukaryota</taxon>
        <taxon>Metazoa</taxon>
        <taxon>Spiralia</taxon>
        <taxon>Lophotrochozoa</taxon>
        <taxon>Mollusca</taxon>
        <taxon>Bivalvia</taxon>
        <taxon>Autobranchia</taxon>
        <taxon>Pteriomorphia</taxon>
        <taxon>Mytilida</taxon>
        <taxon>Mytiloidea</taxon>
        <taxon>Mytilidae</taxon>
        <taxon>Mytilinae</taxon>
        <taxon>Mytilus</taxon>
    </lineage>
</organism>
<dbReference type="InterPro" id="IPR006861">
    <property type="entry name" value="HABP4_PAIRBP1-bd"/>
</dbReference>
<feature type="compositionally biased region" description="Basic and acidic residues" evidence="3">
    <location>
        <begin position="62"/>
        <end position="78"/>
    </location>
</feature>
<dbReference type="Pfam" id="PF04774">
    <property type="entry name" value="HABP4_PAI-RBP1"/>
    <property type="match status" value="1"/>
</dbReference>
<reference evidence="5" key="1">
    <citation type="submission" date="2021-03" db="EMBL/GenBank/DDBJ databases">
        <authorList>
            <person name="Bekaert M."/>
        </authorList>
    </citation>
    <scope>NUCLEOTIDE SEQUENCE</scope>
</reference>
<dbReference type="InterPro" id="IPR032381">
    <property type="entry name" value="IHABP4_N"/>
</dbReference>
<feature type="compositionally biased region" description="Polar residues" evidence="3">
    <location>
        <begin position="229"/>
        <end position="239"/>
    </location>
</feature>
<dbReference type="EMBL" id="CAJPWZ010003256">
    <property type="protein sequence ID" value="CAG2254873.1"/>
    <property type="molecule type" value="Genomic_DNA"/>
</dbReference>
<evidence type="ECO:0000259" key="4">
    <source>
        <dbReference type="SMART" id="SM01233"/>
    </source>
</evidence>
<dbReference type="SMART" id="SM01233">
    <property type="entry name" value="HABP4_PAI-RBP1"/>
    <property type="match status" value="1"/>
</dbReference>
<feature type="compositionally biased region" description="Acidic residues" evidence="3">
    <location>
        <begin position="267"/>
        <end position="282"/>
    </location>
</feature>
<keyword evidence="6" id="KW-1185">Reference proteome</keyword>
<evidence type="ECO:0000313" key="5">
    <source>
        <dbReference type="EMBL" id="CAG2254873.1"/>
    </source>
</evidence>
<evidence type="ECO:0000256" key="3">
    <source>
        <dbReference type="SAM" id="MobiDB-lite"/>
    </source>
</evidence>
<dbReference type="GO" id="GO:0003723">
    <property type="term" value="F:RNA binding"/>
    <property type="evidence" value="ECO:0007669"/>
    <property type="project" value="InterPro"/>
</dbReference>
<accession>A0A8S3VMA5</accession>
<evidence type="ECO:0000256" key="1">
    <source>
        <dbReference type="ARBA" id="ARBA00022845"/>
    </source>
</evidence>
<dbReference type="OrthoDB" id="6022699at2759"/>
<sequence>MDSQYGIAVTNKFCLFDDDDDVDPYEILKQEEQKRTEALAKEKADKSKPTKKTKKTAPQTDNKTKLTEQNTQKKEEKVVPSQARTQQNERPPRSARQNRENREPREDRRPRRPEENSSMTNEPRDKPEGGFGNRMESRGGFSGRPRGRGGPRGRGRGGFDRGGFGGKREFERHSGSDRTSGVKSMEKREGSGAHNWGTFKDDLDEEASKENEEPKESWNQGEDAENQDPNESTESTEQTVCRRKPNEGSDSSQLKGTAYKKQRNTSDDEEEEDDEEEYEEEDDHKSKSQLPIRITFNDSPRRGGRGGRRPRGGRGPRGSMGRGDRRGNSRDTAPRFDDEADFPSLVKSAA</sequence>
<dbReference type="Proteomes" id="UP000683360">
    <property type="component" value="Unassembled WGS sequence"/>
</dbReference>
<feature type="compositionally biased region" description="Basic and acidic residues" evidence="3">
    <location>
        <begin position="97"/>
        <end position="115"/>
    </location>
</feature>
<feature type="region of interest" description="Disordered" evidence="3">
    <location>
        <begin position="33"/>
        <end position="350"/>
    </location>
</feature>
<feature type="domain" description="Hyaluronan/mRNA-binding protein" evidence="4">
    <location>
        <begin position="166"/>
        <end position="298"/>
    </location>
</feature>
<dbReference type="GO" id="GO:0005737">
    <property type="term" value="C:cytoplasm"/>
    <property type="evidence" value="ECO:0007669"/>
    <property type="project" value="TreeGrafter"/>
</dbReference>
<gene>
    <name evidence="5" type="ORF">MEDL_66339</name>
</gene>